<dbReference type="Gene3D" id="3.40.630.30">
    <property type="match status" value="1"/>
</dbReference>
<reference evidence="3" key="1">
    <citation type="submission" date="2016-01" db="EMBL/GenBank/DDBJ databases">
        <title>Whole genome sequencing of Bhargavaea cecembensis T14.</title>
        <authorList>
            <person name="Hong K.W."/>
        </authorList>
    </citation>
    <scope>NUCLEOTIDE SEQUENCE [LARGE SCALE GENOMIC DNA]</scope>
    <source>
        <strain evidence="3">M19</strain>
    </source>
</reference>
<accession>A0A165L275</accession>
<dbReference type="Pfam" id="PF00583">
    <property type="entry name" value="Acetyltransf_1"/>
    <property type="match status" value="1"/>
</dbReference>
<feature type="domain" description="N-acetyltransferase" evidence="1">
    <location>
        <begin position="3"/>
        <end position="157"/>
    </location>
</feature>
<dbReference type="RefSeq" id="WP_048005253.1">
    <property type="nucleotide sequence ID" value="NZ_JBLGCT010000001.1"/>
</dbReference>
<dbReference type="GO" id="GO:0016747">
    <property type="term" value="F:acyltransferase activity, transferring groups other than amino-acyl groups"/>
    <property type="evidence" value="ECO:0007669"/>
    <property type="project" value="InterPro"/>
</dbReference>
<dbReference type="InterPro" id="IPR000182">
    <property type="entry name" value="GNAT_dom"/>
</dbReference>
<evidence type="ECO:0000313" key="3">
    <source>
        <dbReference type="Proteomes" id="UP000076510"/>
    </source>
</evidence>
<dbReference type="PROSITE" id="PS51186">
    <property type="entry name" value="GNAT"/>
    <property type="match status" value="1"/>
</dbReference>
<dbReference type="OrthoDB" id="423921at2"/>
<dbReference type="PATRIC" id="fig|189381.9.peg.3015"/>
<evidence type="ECO:0000259" key="1">
    <source>
        <dbReference type="PROSITE" id="PS51186"/>
    </source>
</evidence>
<dbReference type="EMBL" id="LQQY01000009">
    <property type="protein sequence ID" value="KZE50792.1"/>
    <property type="molecule type" value="Genomic_DNA"/>
</dbReference>
<gene>
    <name evidence="2" type="ORF">AV649_15520</name>
</gene>
<sequence length="161" mass="18169">MNWTITELNREAAEEILAWKYEPPYDFYENERSEEAVAELSGGEYRLVLDESGQIYGFFCTGSSAQVPIGHEFGVYPDDHVDFGLGMNPTFTGKGTGAAFTAFILKEIRRDTSLPIRLSVATFNKRAIAVYEKLGFRKADDFRTRSAEFITMVENRGNVTI</sequence>
<protein>
    <recommendedName>
        <fullName evidence="1">N-acetyltransferase domain-containing protein</fullName>
    </recommendedName>
</protein>
<name>A0A165L275_9BACI</name>
<organism evidence="2 3">
    <name type="scientific">Rossellomorea marisflavi</name>
    <dbReference type="NCBI Taxonomy" id="189381"/>
    <lineage>
        <taxon>Bacteria</taxon>
        <taxon>Bacillati</taxon>
        <taxon>Bacillota</taxon>
        <taxon>Bacilli</taxon>
        <taxon>Bacillales</taxon>
        <taxon>Bacillaceae</taxon>
        <taxon>Rossellomorea</taxon>
    </lineage>
</organism>
<dbReference type="SUPFAM" id="SSF55729">
    <property type="entry name" value="Acyl-CoA N-acyltransferases (Nat)"/>
    <property type="match status" value="1"/>
</dbReference>
<proteinExistence type="predicted"/>
<dbReference type="InterPro" id="IPR016181">
    <property type="entry name" value="Acyl_CoA_acyltransferase"/>
</dbReference>
<dbReference type="AlphaFoldDB" id="A0A165L275"/>
<dbReference type="Proteomes" id="UP000076510">
    <property type="component" value="Unassembled WGS sequence"/>
</dbReference>
<evidence type="ECO:0000313" key="2">
    <source>
        <dbReference type="EMBL" id="KZE50792.1"/>
    </source>
</evidence>
<comment type="caution">
    <text evidence="2">The sequence shown here is derived from an EMBL/GenBank/DDBJ whole genome shotgun (WGS) entry which is preliminary data.</text>
</comment>